<dbReference type="AlphaFoldDB" id="A0A372JLX0"/>
<feature type="compositionally biased region" description="Basic and acidic residues" evidence="1">
    <location>
        <begin position="451"/>
        <end position="468"/>
    </location>
</feature>
<feature type="region of interest" description="Disordered" evidence="1">
    <location>
        <begin position="428"/>
        <end position="542"/>
    </location>
</feature>
<feature type="transmembrane region" description="Helical" evidence="2">
    <location>
        <begin position="364"/>
        <end position="382"/>
    </location>
</feature>
<feature type="transmembrane region" description="Helical" evidence="2">
    <location>
        <begin position="332"/>
        <end position="352"/>
    </location>
</feature>
<reference evidence="4 5" key="1">
    <citation type="submission" date="2018-08" db="EMBL/GenBank/DDBJ databases">
        <title>Actinomadura jelena sp. nov., a novel Actinomycete isolated from soil in Chad.</title>
        <authorList>
            <person name="Shi L."/>
        </authorList>
    </citation>
    <scope>NUCLEOTIDE SEQUENCE [LARGE SCALE GENOMIC DNA]</scope>
    <source>
        <strain evidence="4 5">NEAU-G17</strain>
    </source>
</reference>
<dbReference type="EMBL" id="QURH01000240">
    <property type="protein sequence ID" value="RFU41011.1"/>
    <property type="molecule type" value="Genomic_DNA"/>
</dbReference>
<comment type="caution">
    <text evidence="4">The sequence shown here is derived from an EMBL/GenBank/DDBJ whole genome shotgun (WGS) entry which is preliminary data.</text>
</comment>
<organism evidence="4 5">
    <name type="scientific">Actinomadura logoneensis</name>
    <dbReference type="NCBI Taxonomy" id="2293572"/>
    <lineage>
        <taxon>Bacteria</taxon>
        <taxon>Bacillati</taxon>
        <taxon>Actinomycetota</taxon>
        <taxon>Actinomycetes</taxon>
        <taxon>Streptosporangiales</taxon>
        <taxon>Thermomonosporaceae</taxon>
        <taxon>Actinomadura</taxon>
    </lineage>
</organism>
<evidence type="ECO:0000259" key="3">
    <source>
        <dbReference type="Pfam" id="PF11847"/>
    </source>
</evidence>
<feature type="compositionally biased region" description="Basic and acidic residues" evidence="1">
    <location>
        <begin position="32"/>
        <end position="42"/>
    </location>
</feature>
<feature type="region of interest" description="Disordered" evidence="1">
    <location>
        <begin position="1"/>
        <end position="49"/>
    </location>
</feature>
<feature type="compositionally biased region" description="Low complexity" evidence="1">
    <location>
        <begin position="435"/>
        <end position="445"/>
    </location>
</feature>
<feature type="transmembrane region" description="Helical" evidence="2">
    <location>
        <begin position="265"/>
        <end position="285"/>
    </location>
</feature>
<evidence type="ECO:0000256" key="1">
    <source>
        <dbReference type="SAM" id="MobiDB-lite"/>
    </source>
</evidence>
<dbReference type="OrthoDB" id="5242711at2"/>
<evidence type="ECO:0000256" key="2">
    <source>
        <dbReference type="SAM" id="Phobius"/>
    </source>
</evidence>
<feature type="compositionally biased region" description="Low complexity" evidence="1">
    <location>
        <begin position="519"/>
        <end position="533"/>
    </location>
</feature>
<dbReference type="GO" id="GO:0016740">
    <property type="term" value="F:transferase activity"/>
    <property type="evidence" value="ECO:0007669"/>
    <property type="project" value="InterPro"/>
</dbReference>
<evidence type="ECO:0000313" key="4">
    <source>
        <dbReference type="EMBL" id="RFU41011.1"/>
    </source>
</evidence>
<feature type="domain" description="Alpha-(1-&gt;3)-arabinofuranosyltransferase N-terminal GT-C" evidence="3">
    <location>
        <begin position="70"/>
        <end position="432"/>
    </location>
</feature>
<name>A0A372JLX0_9ACTN</name>
<keyword evidence="2" id="KW-0472">Membrane</keyword>
<sequence>MFGDSSATMPDGVPAVPETGAPAPRDSGSRGSARDSGRDGSVRADAAPVEASVDPRLRDRLRVLVCCLALTALSVCTKPGLLLADTKVDMVLDPGAFLGRALHLWDPEQFGQLQNQAAGYFVPMGPFYWLGHAAGMPPWIVQRLWFALLMCAALLGVRALAARLEIGGPAARLAAGTAYALSPHALSALGQNSWEYLPLAMLPWTVVPLATAARRDGGRIRAAARSGLAVGLCGGINGTATVAVLTVPFLFLLTRPRGTHRFRLLGWWTGAVACAVGWWLVPLVLTGRYGFSWLGYTEQADTTTATTGLVDVLRGAERWINYLPQALPVGDALAASAWLVVATAVLAALGLAGLVRRDLPDRTFPLLVLLGGVAVVAAGHMSRIEGPLAPHLRDLLDGPLAPLRNLYKFDGMVRLPLALGIAHLPGTRARHRAPAGDAAGAPPAARRARGGGRDAGRRRDARDGERPGRARRVPRRPALLAGRGGLAERTRRGAVRPGPAGFADGRLHLGTADGRRRPAAAADALGRAADGPAGVTGIRAAP</sequence>
<evidence type="ECO:0000313" key="5">
    <source>
        <dbReference type="Proteomes" id="UP000261811"/>
    </source>
</evidence>
<dbReference type="Proteomes" id="UP000261811">
    <property type="component" value="Unassembled WGS sequence"/>
</dbReference>
<protein>
    <submittedName>
        <fullName evidence="4">DUF3367 domain-containing protein</fullName>
    </submittedName>
</protein>
<keyword evidence="2" id="KW-0812">Transmembrane</keyword>
<dbReference type="InterPro" id="IPR021798">
    <property type="entry name" value="AftD_N"/>
</dbReference>
<keyword evidence="2" id="KW-1133">Transmembrane helix</keyword>
<keyword evidence="5" id="KW-1185">Reference proteome</keyword>
<dbReference type="Pfam" id="PF11847">
    <property type="entry name" value="GT-C_AftD"/>
    <property type="match status" value="1"/>
</dbReference>
<proteinExistence type="predicted"/>
<gene>
    <name evidence="4" type="ORF">DZF91_14115</name>
</gene>
<feature type="transmembrane region" description="Helical" evidence="2">
    <location>
        <begin position="228"/>
        <end position="253"/>
    </location>
</feature>
<accession>A0A372JLX0</accession>